<sequence>MDVGIHNAFRYNYYFAIENKIDNKHNSKNVEAQIIGEMFAVYTSQFNMDDEVKLDELEKKQYTGFQVIYLNNEKPVHSLSDFVAGFTLFYGESDLITNPGARNYTYYIIELLRRVILYDSNAYMICIGISDPLKIVDYNQKVDTTNPLGC</sequence>
<comment type="caution">
    <text evidence="1">The sequence shown here is derived from an EMBL/GenBank/DDBJ whole genome shotgun (WGS) entry which is preliminary data.</text>
</comment>
<dbReference type="AlphaFoldDB" id="A0A1R1PZI3"/>
<organism evidence="1 2">
    <name type="scientific">Zancudomyces culisetae</name>
    <name type="common">Gut fungus</name>
    <name type="synonym">Smittium culisetae</name>
    <dbReference type="NCBI Taxonomy" id="1213189"/>
    <lineage>
        <taxon>Eukaryota</taxon>
        <taxon>Fungi</taxon>
        <taxon>Fungi incertae sedis</taxon>
        <taxon>Zoopagomycota</taxon>
        <taxon>Kickxellomycotina</taxon>
        <taxon>Harpellomycetes</taxon>
        <taxon>Harpellales</taxon>
        <taxon>Legeriomycetaceae</taxon>
        <taxon>Zancudomyces</taxon>
    </lineage>
</organism>
<protein>
    <submittedName>
        <fullName evidence="1">Uncharacterized protein</fullName>
    </submittedName>
</protein>
<reference evidence="2" key="1">
    <citation type="submission" date="2017-01" db="EMBL/GenBank/DDBJ databases">
        <authorList>
            <person name="Wang Y."/>
            <person name="White M."/>
            <person name="Kvist S."/>
            <person name="Moncalvo J.-M."/>
        </authorList>
    </citation>
    <scope>NUCLEOTIDE SEQUENCE [LARGE SCALE GENOMIC DNA]</scope>
    <source>
        <strain evidence="2">COL-18-3</strain>
    </source>
</reference>
<evidence type="ECO:0000313" key="1">
    <source>
        <dbReference type="EMBL" id="OMH86368.1"/>
    </source>
</evidence>
<evidence type="ECO:0000313" key="2">
    <source>
        <dbReference type="Proteomes" id="UP000188320"/>
    </source>
</evidence>
<dbReference type="EMBL" id="LSSK01000006">
    <property type="protein sequence ID" value="OMH86368.1"/>
    <property type="molecule type" value="Genomic_DNA"/>
</dbReference>
<name>A0A1R1PZI3_ZANCU</name>
<keyword evidence="2" id="KW-1185">Reference proteome</keyword>
<gene>
    <name evidence="1" type="ORF">AX774_g54</name>
</gene>
<dbReference type="OrthoDB" id="5836593at2759"/>
<dbReference type="Proteomes" id="UP000188320">
    <property type="component" value="Unassembled WGS sequence"/>
</dbReference>
<proteinExistence type="predicted"/>
<accession>A0A1R1PZI3</accession>